<dbReference type="SMART" id="SM00698">
    <property type="entry name" value="MORN"/>
    <property type="match status" value="7"/>
</dbReference>
<evidence type="ECO:0008006" key="4">
    <source>
        <dbReference type="Google" id="ProtNLM"/>
    </source>
</evidence>
<feature type="coiled-coil region" evidence="2">
    <location>
        <begin position="522"/>
        <end position="549"/>
    </location>
</feature>
<dbReference type="InterPro" id="IPR035896">
    <property type="entry name" value="AN1-like_Znf"/>
</dbReference>
<dbReference type="EMBL" id="HBIV01027619">
    <property type="protein sequence ID" value="CAE0668148.1"/>
    <property type="molecule type" value="Transcribed_RNA"/>
</dbReference>
<accession>A0A7S3Z0Z8</accession>
<dbReference type="SUPFAM" id="SSF143503">
    <property type="entry name" value="PUG domain-like"/>
    <property type="match status" value="1"/>
</dbReference>
<evidence type="ECO:0000256" key="2">
    <source>
        <dbReference type="SAM" id="Coils"/>
    </source>
</evidence>
<reference evidence="3" key="1">
    <citation type="submission" date="2021-01" db="EMBL/GenBank/DDBJ databases">
        <authorList>
            <person name="Corre E."/>
            <person name="Pelletier E."/>
            <person name="Niang G."/>
            <person name="Scheremetjew M."/>
            <person name="Finn R."/>
            <person name="Kale V."/>
            <person name="Holt S."/>
            <person name="Cochrane G."/>
            <person name="Meng A."/>
            <person name="Brown T."/>
            <person name="Cohen L."/>
        </authorList>
    </citation>
    <scope>NUCLEOTIDE SEQUENCE</scope>
    <source>
        <strain evidence="3">CCCM811</strain>
    </source>
</reference>
<dbReference type="PANTHER" id="PTHR23084:SF179">
    <property type="entry name" value="OS10G0565000 PROTEIN"/>
    <property type="match status" value="1"/>
</dbReference>
<dbReference type="Gene3D" id="2.20.110.10">
    <property type="entry name" value="Histone H3 K4-specific methyltransferase SET7/9 N-terminal domain"/>
    <property type="match status" value="2"/>
</dbReference>
<gene>
    <name evidence="3" type="ORF">LGLO00237_LOCUS19771</name>
</gene>
<dbReference type="InterPro" id="IPR003409">
    <property type="entry name" value="MORN"/>
</dbReference>
<keyword evidence="2" id="KW-0175">Coiled coil</keyword>
<proteinExistence type="predicted"/>
<sequence length="641" mass="70551">MRVSKKRPKKTKSKSMADKLRRAFRSTNAFRVEDPVAAVRFLEANNPNSIAKPAARTLLSVLQKLQRRPDDHRSRNLSFAPLIHRKFITGVRGAADILHLAGYTEKKDGMPSYTLAKFKPKRVSAVIAALKSGIARMRSIAAPMKKASLSDIGALAMGDIKQIREIFEEKKSGITEEAPSLEAQEDEGGVFGVGGEGKASRARGKIREMAEGVSLAVRKAREAKSSLGQKLGTFTFGYWGQVVPLSQCPGDHAEIIRQVRKLTGGLATGDEVPHGYGIAIDPLGSTYEGQFHYGKPEGYGRRRLVVGVTQEGEFQNGELEGFGRQLNADENGRPAAFKYVGSFKKGNKSGYAEFSGPNGLLYKGEYLNNDFHGLGFMTRSNGKHEYYGEYKNGQNEGVGVLTEGAERTKIKYWGQFKLGVPHGHGVTSKGANDDEVYEGQFFGGMQHRSGVLKVNHPQEADGPFVLYGGFKQGQPHGYGSVLFGGNVKSFRGKVFRQPVSGASMRFNKGAMEETDQHEVPMVSKAIENARKAQQQAQRFKAEALRAAARAKAKVEKESLTVSTPATKEEKTASQWRQHLQAAKRKIRALRAFKDGRKLSEKRKQSCAECGRKLGIFGFECRCLRKFCEKVVQIAKTCCTLQ</sequence>
<evidence type="ECO:0000313" key="3">
    <source>
        <dbReference type="EMBL" id="CAE0668148.1"/>
    </source>
</evidence>
<organism evidence="3">
    <name type="scientific">Lotharella globosa</name>
    <dbReference type="NCBI Taxonomy" id="91324"/>
    <lineage>
        <taxon>Eukaryota</taxon>
        <taxon>Sar</taxon>
        <taxon>Rhizaria</taxon>
        <taxon>Cercozoa</taxon>
        <taxon>Chlorarachniophyceae</taxon>
        <taxon>Lotharella</taxon>
    </lineage>
</organism>
<dbReference type="PANTHER" id="PTHR23084">
    <property type="entry name" value="PHOSPHATIDYLINOSITOL-4-PHOSPHATE 5-KINASE RELATED"/>
    <property type="match status" value="1"/>
</dbReference>
<evidence type="ECO:0000256" key="1">
    <source>
        <dbReference type="ARBA" id="ARBA00022737"/>
    </source>
</evidence>
<dbReference type="Pfam" id="PF02493">
    <property type="entry name" value="MORN"/>
    <property type="match status" value="8"/>
</dbReference>
<protein>
    <recommendedName>
        <fullName evidence="4">PUB domain-containing protein</fullName>
    </recommendedName>
</protein>
<dbReference type="SUPFAM" id="SSF82185">
    <property type="entry name" value="Histone H3 K4-specific methyltransferase SET7/9 N-terminal domain"/>
    <property type="match status" value="2"/>
</dbReference>
<dbReference type="AlphaFoldDB" id="A0A7S3Z0Z8"/>
<dbReference type="SUPFAM" id="SSF118310">
    <property type="entry name" value="AN1-like Zinc finger"/>
    <property type="match status" value="1"/>
</dbReference>
<name>A0A7S3Z0Z8_9EUKA</name>
<keyword evidence="1" id="KW-0677">Repeat</keyword>
<dbReference type="InterPro" id="IPR036339">
    <property type="entry name" value="PUB-like_dom_sf"/>
</dbReference>